<feature type="domain" description="Asl1-like glycosyl hydrolase catalytic" evidence="2">
    <location>
        <begin position="36"/>
        <end position="271"/>
    </location>
</feature>
<dbReference type="InterPro" id="IPR024655">
    <property type="entry name" value="Asl1_glyco_hydro_catalytic"/>
</dbReference>
<feature type="signal peptide" evidence="1">
    <location>
        <begin position="1"/>
        <end position="19"/>
    </location>
</feature>
<dbReference type="GO" id="GO:0009277">
    <property type="term" value="C:fungal-type cell wall"/>
    <property type="evidence" value="ECO:0007669"/>
    <property type="project" value="TreeGrafter"/>
</dbReference>
<name>A0A9P4LLJ0_9PLEO</name>
<dbReference type="SUPFAM" id="SSF51445">
    <property type="entry name" value="(Trans)glycosidases"/>
    <property type="match status" value="1"/>
</dbReference>
<dbReference type="Gene3D" id="3.20.20.80">
    <property type="entry name" value="Glycosidases"/>
    <property type="match status" value="1"/>
</dbReference>
<sequence>MRRILLLPAALSLLTTISTQSTSPKRGLCHVHSSLHPSDDLIWISGRNNPTWYYNYGKEPSPAYVSTKDMQFVPMLWGASDKDTGTPFYNSIKSQLDNGANIKYVLSFNEPDTTHAVGGSDLTTSLAASRWKAEIEPLRALGIKVGAPGVTGAESGWNWLDNWLKSCDGGCNPDFMTVHWYGNFEGMMSHLGRVTAKWPDKEVWITEFGYPKHDLRMTQEFWNMSSRSLDSWPNITHYSYFGAFRSDVSNVGPNAAMLDQNGALTDIGSWFLGGSATNFVPKKSSGSLTRQLPRIFKYIGQLGRWLW</sequence>
<dbReference type="EMBL" id="ML978209">
    <property type="protein sequence ID" value="KAF2028712.1"/>
    <property type="molecule type" value="Genomic_DNA"/>
</dbReference>
<dbReference type="PANTHER" id="PTHR34154:SF3">
    <property type="entry name" value="ALKALI-SENSITIVE LINKAGE PROTEIN 1"/>
    <property type="match status" value="1"/>
</dbReference>
<dbReference type="Proteomes" id="UP000799777">
    <property type="component" value="Unassembled WGS sequence"/>
</dbReference>
<organism evidence="3 4">
    <name type="scientific">Setomelanomma holmii</name>
    <dbReference type="NCBI Taxonomy" id="210430"/>
    <lineage>
        <taxon>Eukaryota</taxon>
        <taxon>Fungi</taxon>
        <taxon>Dikarya</taxon>
        <taxon>Ascomycota</taxon>
        <taxon>Pezizomycotina</taxon>
        <taxon>Dothideomycetes</taxon>
        <taxon>Pleosporomycetidae</taxon>
        <taxon>Pleosporales</taxon>
        <taxon>Pleosporineae</taxon>
        <taxon>Phaeosphaeriaceae</taxon>
        <taxon>Setomelanomma</taxon>
    </lineage>
</organism>
<dbReference type="GO" id="GO:0071966">
    <property type="term" value="P:fungal-type cell wall polysaccharide metabolic process"/>
    <property type="evidence" value="ECO:0007669"/>
    <property type="project" value="TreeGrafter"/>
</dbReference>
<feature type="chain" id="PRO_5040364426" description="Asl1-like glycosyl hydrolase catalytic domain-containing protein" evidence="1">
    <location>
        <begin position="20"/>
        <end position="307"/>
    </location>
</feature>
<accession>A0A9P4LLJ0</accession>
<evidence type="ECO:0000313" key="3">
    <source>
        <dbReference type="EMBL" id="KAF2028712.1"/>
    </source>
</evidence>
<dbReference type="AlphaFoldDB" id="A0A9P4LLJ0"/>
<dbReference type="PANTHER" id="PTHR34154">
    <property type="entry name" value="ALKALI-SENSITIVE LINKAGE PROTEIN 1"/>
    <property type="match status" value="1"/>
</dbReference>
<dbReference type="InterPro" id="IPR017853">
    <property type="entry name" value="GH"/>
</dbReference>
<gene>
    <name evidence="3" type="ORF">EK21DRAFT_101605</name>
</gene>
<reference evidence="3" key="1">
    <citation type="journal article" date="2020" name="Stud. Mycol.">
        <title>101 Dothideomycetes genomes: a test case for predicting lifestyles and emergence of pathogens.</title>
        <authorList>
            <person name="Haridas S."/>
            <person name="Albert R."/>
            <person name="Binder M."/>
            <person name="Bloem J."/>
            <person name="Labutti K."/>
            <person name="Salamov A."/>
            <person name="Andreopoulos B."/>
            <person name="Baker S."/>
            <person name="Barry K."/>
            <person name="Bills G."/>
            <person name="Bluhm B."/>
            <person name="Cannon C."/>
            <person name="Castanera R."/>
            <person name="Culley D."/>
            <person name="Daum C."/>
            <person name="Ezra D."/>
            <person name="Gonzalez J."/>
            <person name="Henrissat B."/>
            <person name="Kuo A."/>
            <person name="Liang C."/>
            <person name="Lipzen A."/>
            <person name="Lutzoni F."/>
            <person name="Magnuson J."/>
            <person name="Mondo S."/>
            <person name="Nolan M."/>
            <person name="Ohm R."/>
            <person name="Pangilinan J."/>
            <person name="Park H.-J."/>
            <person name="Ramirez L."/>
            <person name="Alfaro M."/>
            <person name="Sun H."/>
            <person name="Tritt A."/>
            <person name="Yoshinaga Y."/>
            <person name="Zwiers L.-H."/>
            <person name="Turgeon B."/>
            <person name="Goodwin S."/>
            <person name="Spatafora J."/>
            <person name="Crous P."/>
            <person name="Grigoriev I."/>
        </authorList>
    </citation>
    <scope>NUCLEOTIDE SEQUENCE</scope>
    <source>
        <strain evidence="3">CBS 110217</strain>
    </source>
</reference>
<proteinExistence type="predicted"/>
<dbReference type="OrthoDB" id="43654at2759"/>
<evidence type="ECO:0000256" key="1">
    <source>
        <dbReference type="SAM" id="SignalP"/>
    </source>
</evidence>
<comment type="caution">
    <text evidence="3">The sequence shown here is derived from an EMBL/GenBank/DDBJ whole genome shotgun (WGS) entry which is preliminary data.</text>
</comment>
<dbReference type="InterPro" id="IPR053183">
    <property type="entry name" value="ASL1"/>
</dbReference>
<keyword evidence="4" id="KW-1185">Reference proteome</keyword>
<keyword evidence="1" id="KW-0732">Signal</keyword>
<protein>
    <recommendedName>
        <fullName evidence="2">Asl1-like glycosyl hydrolase catalytic domain-containing protein</fullName>
    </recommendedName>
</protein>
<dbReference type="FunFam" id="3.20.20.80:FF:000207">
    <property type="entry name" value="Glycoside hydrolase family 128 protein"/>
    <property type="match status" value="1"/>
</dbReference>
<evidence type="ECO:0000313" key="4">
    <source>
        <dbReference type="Proteomes" id="UP000799777"/>
    </source>
</evidence>
<evidence type="ECO:0000259" key="2">
    <source>
        <dbReference type="Pfam" id="PF11790"/>
    </source>
</evidence>
<dbReference type="Pfam" id="PF11790">
    <property type="entry name" value="Glyco_hydro_cc"/>
    <property type="match status" value="1"/>
</dbReference>